<dbReference type="STRING" id="7739.C3YQI2"/>
<dbReference type="AlphaFoldDB" id="C3YQI2"/>
<dbReference type="EMBL" id="GG666543">
    <property type="protein sequence ID" value="EEN57338.1"/>
    <property type="molecule type" value="Genomic_DNA"/>
</dbReference>
<feature type="coiled-coil region" evidence="1">
    <location>
        <begin position="155"/>
        <end position="182"/>
    </location>
</feature>
<dbReference type="eggNOG" id="KOG1212">
    <property type="taxonomic scope" value="Eukaryota"/>
</dbReference>
<organism>
    <name type="scientific">Branchiostoma floridae</name>
    <name type="common">Florida lancelet</name>
    <name type="synonym">Amphioxus</name>
    <dbReference type="NCBI Taxonomy" id="7739"/>
    <lineage>
        <taxon>Eukaryota</taxon>
        <taxon>Metazoa</taxon>
        <taxon>Chordata</taxon>
        <taxon>Cephalochordata</taxon>
        <taxon>Leptocardii</taxon>
        <taxon>Amphioxiformes</taxon>
        <taxon>Branchiostomatidae</taxon>
        <taxon>Branchiostoma</taxon>
    </lineage>
</organism>
<accession>C3YQI2</accession>
<gene>
    <name evidence="2" type="ORF">BRAFLDRAFT_82775</name>
</gene>
<evidence type="ECO:0000256" key="1">
    <source>
        <dbReference type="SAM" id="Coils"/>
    </source>
</evidence>
<dbReference type="InterPro" id="IPR052096">
    <property type="entry name" value="Endocannabinoid_amidase"/>
</dbReference>
<reference evidence="2" key="1">
    <citation type="journal article" date="2008" name="Nature">
        <title>The amphioxus genome and the evolution of the chordate karyotype.</title>
        <authorList>
            <consortium name="US DOE Joint Genome Institute (JGI-PGF)"/>
            <person name="Putnam N.H."/>
            <person name="Butts T."/>
            <person name="Ferrier D.E.K."/>
            <person name="Furlong R.F."/>
            <person name="Hellsten U."/>
            <person name="Kawashima T."/>
            <person name="Robinson-Rechavi M."/>
            <person name="Shoguchi E."/>
            <person name="Terry A."/>
            <person name="Yu J.-K."/>
            <person name="Benito-Gutierrez E.L."/>
            <person name="Dubchak I."/>
            <person name="Garcia-Fernandez J."/>
            <person name="Gibson-Brown J.J."/>
            <person name="Grigoriev I.V."/>
            <person name="Horton A.C."/>
            <person name="de Jong P.J."/>
            <person name="Jurka J."/>
            <person name="Kapitonov V.V."/>
            <person name="Kohara Y."/>
            <person name="Kuroki Y."/>
            <person name="Lindquist E."/>
            <person name="Lucas S."/>
            <person name="Osoegawa K."/>
            <person name="Pennacchio L.A."/>
            <person name="Salamov A.A."/>
            <person name="Satou Y."/>
            <person name="Sauka-Spengler T."/>
            <person name="Schmutz J."/>
            <person name="Shin-I T."/>
            <person name="Toyoda A."/>
            <person name="Bronner-Fraser M."/>
            <person name="Fujiyama A."/>
            <person name="Holland L.Z."/>
            <person name="Holland P.W.H."/>
            <person name="Satoh N."/>
            <person name="Rokhsar D.S."/>
        </authorList>
    </citation>
    <scope>NUCLEOTIDE SEQUENCE [LARGE SCALE GENOMIC DNA]</scope>
    <source>
        <strain evidence="2">S238N-H82</strain>
        <tissue evidence="2">Testes</tissue>
    </source>
</reference>
<dbReference type="SUPFAM" id="SSF75304">
    <property type="entry name" value="Amidase signature (AS) enzymes"/>
    <property type="match status" value="1"/>
</dbReference>
<dbReference type="PANTHER" id="PTHR45847">
    <property type="entry name" value="FATTY ACID AMIDE HYDROLASE"/>
    <property type="match status" value="1"/>
</dbReference>
<proteinExistence type="predicted"/>
<evidence type="ECO:0000313" key="2">
    <source>
        <dbReference type="EMBL" id="EEN57338.1"/>
    </source>
</evidence>
<dbReference type="Gene3D" id="3.90.1300.10">
    <property type="entry name" value="Amidase signature (AS) domain"/>
    <property type="match status" value="1"/>
</dbReference>
<name>C3YQI2_BRAFL</name>
<dbReference type="InterPro" id="IPR036928">
    <property type="entry name" value="AS_sf"/>
</dbReference>
<dbReference type="InParanoid" id="C3YQI2"/>
<sequence>MARDVDSLVLVMKALLVPDMFQLDPLVPPIPFRHELVQFQPPKSDHAFYDIVVKCMLADGGKTISNQTVLYTNIFNLLNFPAGVVPVTKVTEEDDTLLDDYTGFDNDIFDRFVRKTVKARRLEAQDCSAEAGRVRNMRRLRRGTETEVSRTRSQISRLISRLKMAETKMAALRHRMSRAEKSYISCASEVMGVGKRRQPPPDKPLNDGMYHEVFDDGVVIPWYHR</sequence>
<dbReference type="PANTHER" id="PTHR45847:SF6">
    <property type="entry name" value="FATTY ACID AMIDE HYDROLASE"/>
    <property type="match status" value="1"/>
</dbReference>
<keyword evidence="1" id="KW-0175">Coiled coil</keyword>
<protein>
    <submittedName>
        <fullName evidence="2">Uncharacterized protein</fullName>
    </submittedName>
</protein>